<feature type="transmembrane region" description="Helical" evidence="19">
    <location>
        <begin position="6"/>
        <end position="24"/>
    </location>
</feature>
<evidence type="ECO:0000256" key="15">
    <source>
        <dbReference type="ARBA" id="ARBA00023098"/>
    </source>
</evidence>
<comment type="caution">
    <text evidence="21">The sequence shown here is derived from an EMBL/GenBank/DDBJ whole genome shotgun (WGS) entry which is preliminary data.</text>
</comment>
<keyword evidence="11 19" id="KW-0808">Transferase</keyword>
<feature type="transmembrane region" description="Helical" evidence="19">
    <location>
        <begin position="257"/>
        <end position="281"/>
    </location>
</feature>
<dbReference type="PANTHER" id="PTHR33908">
    <property type="entry name" value="MANNOSYLTRANSFERASE YKCB-RELATED"/>
    <property type="match status" value="1"/>
</dbReference>
<dbReference type="NCBIfam" id="NF009784">
    <property type="entry name" value="PRK13279.1"/>
    <property type="match status" value="1"/>
</dbReference>
<evidence type="ECO:0000313" key="22">
    <source>
        <dbReference type="Proteomes" id="UP001309705"/>
    </source>
</evidence>
<keyword evidence="6 19" id="KW-1003">Cell membrane</keyword>
<keyword evidence="15 19" id="KW-0443">Lipid metabolism</keyword>
<evidence type="ECO:0000256" key="14">
    <source>
        <dbReference type="ARBA" id="ARBA00022989"/>
    </source>
</evidence>
<keyword evidence="9 19" id="KW-0441">Lipid A biosynthesis</keyword>
<feature type="transmembrane region" description="Helical" evidence="19">
    <location>
        <begin position="382"/>
        <end position="402"/>
    </location>
</feature>
<keyword evidence="8" id="KW-0997">Cell inner membrane</keyword>
<gene>
    <name evidence="19 21" type="primary">arnT</name>
    <name evidence="21" type="ORF">VSX58_16840</name>
</gene>
<evidence type="ECO:0000256" key="19">
    <source>
        <dbReference type="HAMAP-Rule" id="MF_01165"/>
    </source>
</evidence>
<dbReference type="InterPro" id="IPR050297">
    <property type="entry name" value="LipidA_mod_glycosyltrf_83"/>
</dbReference>
<evidence type="ECO:0000256" key="9">
    <source>
        <dbReference type="ARBA" id="ARBA00022556"/>
    </source>
</evidence>
<dbReference type="Proteomes" id="UP001309705">
    <property type="component" value="Unassembled WGS sequence"/>
</dbReference>
<dbReference type="InterPro" id="IPR003342">
    <property type="entry name" value="ArnT-like_N"/>
</dbReference>
<evidence type="ECO:0000256" key="7">
    <source>
        <dbReference type="ARBA" id="ARBA00022516"/>
    </source>
</evidence>
<dbReference type="Pfam" id="PF02366">
    <property type="entry name" value="PMT"/>
    <property type="match status" value="1"/>
</dbReference>
<dbReference type="InterPro" id="IPR022839">
    <property type="entry name" value="ArnT"/>
</dbReference>
<evidence type="ECO:0000256" key="6">
    <source>
        <dbReference type="ARBA" id="ARBA00022475"/>
    </source>
</evidence>
<evidence type="ECO:0000256" key="17">
    <source>
        <dbReference type="ARBA" id="ARBA00025446"/>
    </source>
</evidence>
<evidence type="ECO:0000256" key="13">
    <source>
        <dbReference type="ARBA" id="ARBA00022985"/>
    </source>
</evidence>
<feature type="transmembrane region" description="Helical" evidence="19">
    <location>
        <begin position="293"/>
        <end position="310"/>
    </location>
</feature>
<protein>
    <recommendedName>
        <fullName evidence="5 19">Undecaprenyl phosphate-alpha-4-amino-4-deoxy-L-arabinose arabinosyl transferase</fullName>
        <ecNumber evidence="4 19">2.4.2.43</ecNumber>
    </recommendedName>
    <alternativeName>
        <fullName evidence="19">4-amino-4-deoxy-L-arabinose lipid A transferase</fullName>
    </alternativeName>
    <alternativeName>
        <fullName evidence="19">Lipid IV(A) 4-amino-4-deoxy-L-arabinosyltransferase</fullName>
    </alternativeName>
    <alternativeName>
        <fullName evidence="19">Undecaprenyl phosphate-alpha-L-Ara4N transferase</fullName>
    </alternativeName>
</protein>
<evidence type="ECO:0000256" key="5">
    <source>
        <dbReference type="ARBA" id="ARBA00015532"/>
    </source>
</evidence>
<dbReference type="RefSeq" id="WP_327619098.1">
    <property type="nucleotide sequence ID" value="NZ_JAYWTM010000020.1"/>
</dbReference>
<evidence type="ECO:0000256" key="3">
    <source>
        <dbReference type="ARBA" id="ARBA00010814"/>
    </source>
</evidence>
<feature type="transmembrane region" description="Helical" evidence="19">
    <location>
        <begin position="81"/>
        <end position="100"/>
    </location>
</feature>
<feature type="transmembrane region" description="Helical" evidence="19">
    <location>
        <begin position="409"/>
        <end position="427"/>
    </location>
</feature>
<comment type="catalytic activity">
    <reaction evidence="18 19">
        <text>4-amino-4-deoxy-alpha-L-arabinopyranosyl di-trans,octa-cis-undecaprenyl phosphate + lipid IVA = lipid IIA + di-trans,octa-cis-undecaprenyl phosphate.</text>
        <dbReference type="EC" id="2.4.2.43"/>
    </reaction>
</comment>
<reference evidence="21 22" key="1">
    <citation type="journal article" date="2017" name="Int. J. Syst. Evol. Microbiol.">
        <title>Brenneria populi subsp. brevivirga subsp. nov. isolated from symptomatic bark of Populus x euramericana canker, and description of Brenneria populi subsp. populi subsp. nov.</title>
        <authorList>
            <person name="Zheng M.H."/>
            <person name="Piao C.G."/>
            <person name="Xue H."/>
            <person name="Guo M.W."/>
            <person name="Li Y."/>
        </authorList>
    </citation>
    <scope>NUCLEOTIDE SEQUENCE [LARGE SCALE GENOMIC DNA]</scope>
    <source>
        <strain evidence="21 22">D9-5</strain>
    </source>
</reference>
<evidence type="ECO:0000256" key="18">
    <source>
        <dbReference type="ARBA" id="ARBA00034054"/>
    </source>
</evidence>
<keyword evidence="13 19" id="KW-0448">Lipopolysaccharide biosynthesis</keyword>
<feature type="transmembrane region" description="Helical" evidence="19">
    <location>
        <begin position="348"/>
        <end position="370"/>
    </location>
</feature>
<evidence type="ECO:0000256" key="2">
    <source>
        <dbReference type="ARBA" id="ARBA00005200"/>
    </source>
</evidence>
<keyword evidence="10 19" id="KW-0328">Glycosyltransferase</keyword>
<dbReference type="GO" id="GO:0103015">
    <property type="term" value="F:4-amino-4-deoxy-L-arabinose transferase activity"/>
    <property type="evidence" value="ECO:0007669"/>
    <property type="project" value="UniProtKB-EC"/>
</dbReference>
<dbReference type="PANTHER" id="PTHR33908:SF3">
    <property type="entry name" value="UNDECAPRENYL PHOSPHATE-ALPHA-4-AMINO-4-DEOXY-L-ARABINOSE ARABINOSYL TRANSFERASE"/>
    <property type="match status" value="1"/>
</dbReference>
<dbReference type="HAMAP" id="MF_01165">
    <property type="entry name" value="ArnT_transfer"/>
    <property type="match status" value="1"/>
</dbReference>
<evidence type="ECO:0000256" key="12">
    <source>
        <dbReference type="ARBA" id="ARBA00022692"/>
    </source>
</evidence>
<evidence type="ECO:0000256" key="10">
    <source>
        <dbReference type="ARBA" id="ARBA00022676"/>
    </source>
</evidence>
<name>A0ABU6JV29_9GAMM</name>
<keyword evidence="16 19" id="KW-0472">Membrane</keyword>
<keyword evidence="12 19" id="KW-0812">Transmembrane</keyword>
<keyword evidence="14 19" id="KW-1133">Transmembrane helix</keyword>
<comment type="pathway">
    <text evidence="2 19">Lipopolysaccharide metabolism; 4-amino-4-deoxy-beta-L-arabinose-lipid A biosynthesis.</text>
</comment>
<feature type="transmembrane region" description="Helical" evidence="19">
    <location>
        <begin position="165"/>
        <end position="192"/>
    </location>
</feature>
<feature type="transmembrane region" description="Helical" evidence="19">
    <location>
        <begin position="106"/>
        <end position="126"/>
    </location>
</feature>
<evidence type="ECO:0000256" key="1">
    <source>
        <dbReference type="ARBA" id="ARBA00004429"/>
    </source>
</evidence>
<comment type="similarity">
    <text evidence="3 19">Belongs to the glycosyltransferase 83 family.</text>
</comment>
<accession>A0ABU6JV29</accession>
<evidence type="ECO:0000259" key="20">
    <source>
        <dbReference type="Pfam" id="PF02366"/>
    </source>
</evidence>
<keyword evidence="7 19" id="KW-0444">Lipid biosynthesis</keyword>
<evidence type="ECO:0000256" key="8">
    <source>
        <dbReference type="ARBA" id="ARBA00022519"/>
    </source>
</evidence>
<feature type="transmembrane region" description="Helical" evidence="19">
    <location>
        <begin position="316"/>
        <end position="336"/>
    </location>
</feature>
<proteinExistence type="inferred from homology"/>
<organism evidence="21 22">
    <name type="scientific">Brenneria populi</name>
    <dbReference type="NCBI Taxonomy" id="1505588"/>
    <lineage>
        <taxon>Bacteria</taxon>
        <taxon>Pseudomonadati</taxon>
        <taxon>Pseudomonadota</taxon>
        <taxon>Gammaproteobacteria</taxon>
        <taxon>Enterobacterales</taxon>
        <taxon>Pectobacteriaceae</taxon>
        <taxon>Brenneria</taxon>
    </lineage>
</organism>
<comment type="subcellular location">
    <subcellularLocation>
        <location evidence="1">Cell inner membrane</location>
        <topology evidence="1">Multi-pass membrane protein</topology>
    </subcellularLocation>
    <subcellularLocation>
        <location evidence="19">Cell membrane</location>
        <topology evidence="19">Multi-pass membrane protein</topology>
    </subcellularLocation>
</comment>
<evidence type="ECO:0000256" key="4">
    <source>
        <dbReference type="ARBA" id="ARBA00012056"/>
    </source>
</evidence>
<sequence>MTTAGKGFLLLVLLILYYLVPLEFRSLWQPDETRYAEISREMLQNGNWVAPHFFDLRYFEKPIAGYWFNTVGQWLFGHNNFAVRIGSAFSTLLSALLVYWLGRRIYAGRALALTASVIWLTSLLVYGVGTYAVLDPMLSLWLIAAMCSYWFAAEAVSVKQRALRYLLLGLACGMGFMTKGFLALAVPVLAIVPWALWHRRFRELLVYGPLAVLSAALLSAPWALAIQQQQPDFWRYFFWVEHIQRFAESDAQHNAPFWYYLPVLLAGALPWLALLPGALYLGWRQRFDSCGGLYLLCWVVMPLLFFSIARGKLLTYILPCFAPLAILMAHYGHALVGRAANILRINAWINILFGCAGMAALLLALAPWGVGRHPLYRWHEMMPLALAVACFAGWALGGALSLKPQNGRWLAAALCPLALALCVGAAIPESVRNGKQPQAFIGGIADRLAGSRYILSDNPGIASAIAWTLRRSDMLFYDKQGELQYGLSYPDARSRYIGKADFPCWLAAHRKQGTVSLVLLMDRDEPTPADLPPADAAYRADKMLFLQYRAAP</sequence>
<dbReference type="EC" id="2.4.2.43" evidence="4 19"/>
<feature type="transmembrane region" description="Helical" evidence="19">
    <location>
        <begin position="204"/>
        <end position="224"/>
    </location>
</feature>
<dbReference type="EMBL" id="JAYWTM010000020">
    <property type="protein sequence ID" value="MEC5344261.1"/>
    <property type="molecule type" value="Genomic_DNA"/>
</dbReference>
<keyword evidence="22" id="KW-1185">Reference proteome</keyword>
<comment type="function">
    <text evidence="17 19">Catalyzes the transfer of the L-Ara4N moiety of the glycolipid undecaprenyl phosphate-alpha-L-Ara4N to lipid A. The modified arabinose is attached to lipid A and is required for resistance to polymyxin and cationic antimicrobial peptides.</text>
</comment>
<evidence type="ECO:0000256" key="11">
    <source>
        <dbReference type="ARBA" id="ARBA00022679"/>
    </source>
</evidence>
<evidence type="ECO:0000313" key="21">
    <source>
        <dbReference type="EMBL" id="MEC5344261.1"/>
    </source>
</evidence>
<evidence type="ECO:0000256" key="16">
    <source>
        <dbReference type="ARBA" id="ARBA00023136"/>
    </source>
</evidence>
<feature type="domain" description="ArnT-like N-terminal" evidence="20">
    <location>
        <begin position="8"/>
        <end position="237"/>
    </location>
</feature>